<evidence type="ECO:0000313" key="3">
    <source>
        <dbReference type="EMBL" id="CAH9091608.1"/>
    </source>
</evidence>
<keyword evidence="1" id="KW-0479">Metal-binding</keyword>
<evidence type="ECO:0000259" key="2">
    <source>
        <dbReference type="PROSITE" id="PS50158"/>
    </source>
</evidence>
<reference evidence="3" key="1">
    <citation type="submission" date="2022-07" db="EMBL/GenBank/DDBJ databases">
        <authorList>
            <person name="Macas J."/>
            <person name="Novak P."/>
            <person name="Neumann P."/>
        </authorList>
    </citation>
    <scope>NUCLEOTIDE SEQUENCE</scope>
</reference>
<organism evidence="3 4">
    <name type="scientific">Cuscuta epithymum</name>
    <dbReference type="NCBI Taxonomy" id="186058"/>
    <lineage>
        <taxon>Eukaryota</taxon>
        <taxon>Viridiplantae</taxon>
        <taxon>Streptophyta</taxon>
        <taxon>Embryophyta</taxon>
        <taxon>Tracheophyta</taxon>
        <taxon>Spermatophyta</taxon>
        <taxon>Magnoliopsida</taxon>
        <taxon>eudicotyledons</taxon>
        <taxon>Gunneridae</taxon>
        <taxon>Pentapetalae</taxon>
        <taxon>asterids</taxon>
        <taxon>lamiids</taxon>
        <taxon>Solanales</taxon>
        <taxon>Convolvulaceae</taxon>
        <taxon>Cuscuteae</taxon>
        <taxon>Cuscuta</taxon>
        <taxon>Cuscuta subgen. Cuscuta</taxon>
    </lineage>
</organism>
<dbReference type="PROSITE" id="PS50158">
    <property type="entry name" value="ZF_CCHC"/>
    <property type="match status" value="1"/>
</dbReference>
<dbReference type="EMBL" id="CAMAPF010000069">
    <property type="protein sequence ID" value="CAH9091608.1"/>
    <property type="molecule type" value="Genomic_DNA"/>
</dbReference>
<accession>A0AAV0D6Z9</accession>
<dbReference type="GO" id="GO:0003676">
    <property type="term" value="F:nucleic acid binding"/>
    <property type="evidence" value="ECO:0007669"/>
    <property type="project" value="InterPro"/>
</dbReference>
<dbReference type="InterPro" id="IPR025836">
    <property type="entry name" value="Zn_knuckle_CX2CX4HX4C"/>
</dbReference>
<keyword evidence="1" id="KW-0862">Zinc</keyword>
<dbReference type="InterPro" id="IPR001878">
    <property type="entry name" value="Znf_CCHC"/>
</dbReference>
<keyword evidence="4" id="KW-1185">Reference proteome</keyword>
<comment type="caution">
    <text evidence="3">The sequence shown here is derived from an EMBL/GenBank/DDBJ whole genome shotgun (WGS) entry which is preliminary data.</text>
</comment>
<dbReference type="Pfam" id="PF14392">
    <property type="entry name" value="zf-CCHC_4"/>
    <property type="match status" value="1"/>
</dbReference>
<dbReference type="AlphaFoldDB" id="A0AAV0D6Z9"/>
<proteinExistence type="predicted"/>
<name>A0AAV0D6Z9_9ASTE</name>
<dbReference type="InterPro" id="IPR036875">
    <property type="entry name" value="Znf_CCHC_sf"/>
</dbReference>
<feature type="domain" description="CCHC-type" evidence="2">
    <location>
        <begin position="32"/>
        <end position="46"/>
    </location>
</feature>
<evidence type="ECO:0000313" key="4">
    <source>
        <dbReference type="Proteomes" id="UP001152523"/>
    </source>
</evidence>
<protein>
    <recommendedName>
        <fullName evidence="2">CCHC-type domain-containing protein</fullName>
    </recommendedName>
</protein>
<dbReference type="SUPFAM" id="SSF57756">
    <property type="entry name" value="Retrovirus zinc finger-like domains"/>
    <property type="match status" value="1"/>
</dbReference>
<dbReference type="Proteomes" id="UP001152523">
    <property type="component" value="Unassembled WGS sequence"/>
</dbReference>
<evidence type="ECO:0000256" key="1">
    <source>
        <dbReference type="PROSITE-ProRule" id="PRU00047"/>
    </source>
</evidence>
<keyword evidence="1" id="KW-0863">Zinc-finger</keyword>
<sequence>MWRSLKVGMTLRRGQGEGHWVGFKYEKLPSFCFVCGIIGHADRYCPLAYENTNLKVPKKYGASLRAGGGGTSQSFGGNKWLVPEGQCRKENGIAGTSRREWNQVAMHLRRGLMGKPSVGGHGKWLAARGMKGSRWPSMTQKTGRRRVRFSEPARMFEALCCYGRTLELVWAS</sequence>
<gene>
    <name evidence="3" type="ORF">CEPIT_LOCUS11777</name>
</gene>
<dbReference type="GO" id="GO:0008270">
    <property type="term" value="F:zinc ion binding"/>
    <property type="evidence" value="ECO:0007669"/>
    <property type="project" value="UniProtKB-KW"/>
</dbReference>